<dbReference type="GO" id="GO:0003677">
    <property type="term" value="F:DNA binding"/>
    <property type="evidence" value="ECO:0007669"/>
    <property type="project" value="UniProtKB-UniRule"/>
</dbReference>
<feature type="compositionally biased region" description="Low complexity" evidence="7">
    <location>
        <begin position="267"/>
        <end position="277"/>
    </location>
</feature>
<dbReference type="GO" id="GO:0006355">
    <property type="term" value="P:regulation of DNA-templated transcription"/>
    <property type="evidence" value="ECO:0007669"/>
    <property type="project" value="InterPro"/>
</dbReference>
<gene>
    <name evidence="9" type="ORF">GCM10010334_36520</name>
</gene>
<dbReference type="InterPro" id="IPR005158">
    <property type="entry name" value="BTAD"/>
</dbReference>
<evidence type="ECO:0000256" key="5">
    <source>
        <dbReference type="ARBA" id="ARBA00023163"/>
    </source>
</evidence>
<evidence type="ECO:0000259" key="8">
    <source>
        <dbReference type="PROSITE" id="PS51755"/>
    </source>
</evidence>
<dbReference type="InterPro" id="IPR041664">
    <property type="entry name" value="AAA_16"/>
</dbReference>
<keyword evidence="5" id="KW-0804">Transcription</keyword>
<dbReference type="Proteomes" id="UP000638353">
    <property type="component" value="Unassembled WGS sequence"/>
</dbReference>
<dbReference type="Pfam" id="PF00486">
    <property type="entry name" value="Trans_reg_C"/>
    <property type="match status" value="1"/>
</dbReference>
<keyword evidence="4 6" id="KW-0238">DNA-binding</keyword>
<dbReference type="SUPFAM" id="SSF52540">
    <property type="entry name" value="P-loop containing nucleoside triphosphate hydrolases"/>
    <property type="match status" value="1"/>
</dbReference>
<accession>A0A919CAU5</accession>
<keyword evidence="3" id="KW-0805">Transcription regulation</keyword>
<dbReference type="InterPro" id="IPR011990">
    <property type="entry name" value="TPR-like_helical_dom_sf"/>
</dbReference>
<name>A0A919CAU5_9ACTN</name>
<dbReference type="Gene3D" id="1.25.40.10">
    <property type="entry name" value="Tetratricopeptide repeat domain"/>
    <property type="match status" value="1"/>
</dbReference>
<dbReference type="PROSITE" id="PS51755">
    <property type="entry name" value="OMPR_PHOB"/>
    <property type="match status" value="1"/>
</dbReference>
<comment type="caution">
    <text evidence="9">The sequence shown here is derived from an EMBL/GenBank/DDBJ whole genome shotgun (WGS) entry which is preliminary data.</text>
</comment>
<dbReference type="SUPFAM" id="SSF46894">
    <property type="entry name" value="C-terminal effector domain of the bipartite response regulators"/>
    <property type="match status" value="1"/>
</dbReference>
<dbReference type="PRINTS" id="PR00364">
    <property type="entry name" value="DISEASERSIST"/>
</dbReference>
<organism evidence="9 10">
    <name type="scientific">Streptomyces finlayi</name>
    <dbReference type="NCBI Taxonomy" id="67296"/>
    <lineage>
        <taxon>Bacteria</taxon>
        <taxon>Bacillati</taxon>
        <taxon>Actinomycetota</taxon>
        <taxon>Actinomycetes</taxon>
        <taxon>Kitasatosporales</taxon>
        <taxon>Streptomycetaceae</taxon>
        <taxon>Streptomyces</taxon>
    </lineage>
</organism>
<comment type="similarity">
    <text evidence="1">Belongs to the AfsR/DnrI/RedD regulatory family.</text>
</comment>
<evidence type="ECO:0000313" key="9">
    <source>
        <dbReference type="EMBL" id="GHC96406.1"/>
    </source>
</evidence>
<protein>
    <recommendedName>
        <fullName evidence="8">OmpR/PhoB-type domain-containing protein</fullName>
    </recommendedName>
</protein>
<evidence type="ECO:0000256" key="4">
    <source>
        <dbReference type="ARBA" id="ARBA00023125"/>
    </source>
</evidence>
<feature type="DNA-binding region" description="OmpR/PhoB-type" evidence="6">
    <location>
        <begin position="1"/>
        <end position="97"/>
    </location>
</feature>
<dbReference type="EMBL" id="BMVC01000007">
    <property type="protein sequence ID" value="GHC96406.1"/>
    <property type="molecule type" value="Genomic_DNA"/>
</dbReference>
<dbReference type="AlphaFoldDB" id="A0A919CAU5"/>
<dbReference type="GO" id="GO:0043531">
    <property type="term" value="F:ADP binding"/>
    <property type="evidence" value="ECO:0007669"/>
    <property type="project" value="InterPro"/>
</dbReference>
<dbReference type="SUPFAM" id="SSF48452">
    <property type="entry name" value="TPR-like"/>
    <property type="match status" value="1"/>
</dbReference>
<dbReference type="SMART" id="SM01043">
    <property type="entry name" value="BTAD"/>
    <property type="match status" value="1"/>
</dbReference>
<evidence type="ECO:0000256" key="3">
    <source>
        <dbReference type="ARBA" id="ARBA00023015"/>
    </source>
</evidence>
<dbReference type="InterPro" id="IPR003593">
    <property type="entry name" value="AAA+_ATPase"/>
</dbReference>
<sequence length="679" mass="73224">MRLELLGPVRAWCDESEIPLGPPKQRAVVGVLASRVNEIVGVEEIVDAVWGSAVPQTAANGVHTYVAGLRRALEPGRGRRASGGVLTSSGGGYVLRLDPDQVDVAVFERHHAEARRLHAAGQPHEALRTFDIALALWRGDAYANVPGPFAEMERTRLAELRLTAVEEWAADMLAVGRHAESVPVLSHLVAREPLRERLRWFLMLSLYRSGRRAHALGVYRETRSLLSEELGLEPGDELQSLHARILAGHQDLVSCTTDPLAPRAAHRTGASAGAAPAAPLPEPAVRPAELPFRARGFVGRAEELAELKTLTERGVGGAEMRPTLVVVEGPPGVGKSTLVLYAARQFGDWFPDGQLYVDLQGGAQRQQTLSAMDALAQLLRSLGVPRQDLPDDLAGRTSLYRSLLYGKRVLVVLDDAVDAEQVRPLIPGGPACVLVTSRRVQRGLVARDGAHRIALKPLSPKESVRLITYLIGAGRVGGDLEAAKQLADMCGHLPLALRIAAESLAVHPQLTLTDMVQIQSAEEDRLDRLAVEDDVAASLRAAFDVAYDALPAHGARLFRLLGLYRGGVITTVVAAALMGSDLARAEQALGVLTDSHLLEETENGVFRFQKLLGIYAAECAEREPAYLRTAALARLIDVGQRPAEAARPSLTMAAESVLIGRRGCRRVPYWGIGDTSTRS</sequence>
<dbReference type="InterPro" id="IPR001867">
    <property type="entry name" value="OmpR/PhoB-type_DNA-bd"/>
</dbReference>
<evidence type="ECO:0000256" key="7">
    <source>
        <dbReference type="SAM" id="MobiDB-lite"/>
    </source>
</evidence>
<dbReference type="Gene3D" id="1.10.10.10">
    <property type="entry name" value="Winged helix-like DNA-binding domain superfamily/Winged helix DNA-binding domain"/>
    <property type="match status" value="1"/>
</dbReference>
<dbReference type="SMART" id="SM00382">
    <property type="entry name" value="AAA"/>
    <property type="match status" value="1"/>
</dbReference>
<evidence type="ECO:0000256" key="6">
    <source>
        <dbReference type="PROSITE-ProRule" id="PRU01091"/>
    </source>
</evidence>
<dbReference type="PANTHER" id="PTHR35807">
    <property type="entry name" value="TRANSCRIPTIONAL REGULATOR REDD-RELATED"/>
    <property type="match status" value="1"/>
</dbReference>
<evidence type="ECO:0000313" key="10">
    <source>
        <dbReference type="Proteomes" id="UP000638353"/>
    </source>
</evidence>
<evidence type="ECO:0000256" key="2">
    <source>
        <dbReference type="ARBA" id="ARBA00023012"/>
    </source>
</evidence>
<dbReference type="InterPro" id="IPR036388">
    <property type="entry name" value="WH-like_DNA-bd_sf"/>
</dbReference>
<dbReference type="RefSeq" id="WP_189824678.1">
    <property type="nucleotide sequence ID" value="NZ_BMVC01000007.1"/>
</dbReference>
<dbReference type="Pfam" id="PF03704">
    <property type="entry name" value="BTAD"/>
    <property type="match status" value="1"/>
</dbReference>
<dbReference type="GO" id="GO:0000160">
    <property type="term" value="P:phosphorelay signal transduction system"/>
    <property type="evidence" value="ECO:0007669"/>
    <property type="project" value="UniProtKB-KW"/>
</dbReference>
<reference evidence="9" key="1">
    <citation type="journal article" date="2014" name="Int. J. Syst. Evol. Microbiol.">
        <title>Complete genome sequence of Corynebacterium casei LMG S-19264T (=DSM 44701T), isolated from a smear-ripened cheese.</title>
        <authorList>
            <consortium name="US DOE Joint Genome Institute (JGI-PGF)"/>
            <person name="Walter F."/>
            <person name="Albersmeier A."/>
            <person name="Kalinowski J."/>
            <person name="Ruckert C."/>
        </authorList>
    </citation>
    <scope>NUCLEOTIDE SEQUENCE</scope>
    <source>
        <strain evidence="9">JCM 4637</strain>
    </source>
</reference>
<feature type="domain" description="OmpR/PhoB-type" evidence="8">
    <location>
        <begin position="1"/>
        <end position="97"/>
    </location>
</feature>
<dbReference type="Gene3D" id="3.40.50.300">
    <property type="entry name" value="P-loop containing nucleotide triphosphate hydrolases"/>
    <property type="match status" value="1"/>
</dbReference>
<dbReference type="Pfam" id="PF13191">
    <property type="entry name" value="AAA_16"/>
    <property type="match status" value="1"/>
</dbReference>
<feature type="region of interest" description="Disordered" evidence="7">
    <location>
        <begin position="263"/>
        <end position="282"/>
    </location>
</feature>
<keyword evidence="2" id="KW-0902">Two-component regulatory system</keyword>
<dbReference type="InterPro" id="IPR051677">
    <property type="entry name" value="AfsR-DnrI-RedD_regulator"/>
</dbReference>
<dbReference type="InterPro" id="IPR016032">
    <property type="entry name" value="Sig_transdc_resp-reg_C-effctor"/>
</dbReference>
<dbReference type="SMART" id="SM00862">
    <property type="entry name" value="Trans_reg_C"/>
    <property type="match status" value="1"/>
</dbReference>
<proteinExistence type="inferred from homology"/>
<reference evidence="9" key="2">
    <citation type="submission" date="2020-09" db="EMBL/GenBank/DDBJ databases">
        <authorList>
            <person name="Sun Q."/>
            <person name="Ohkuma M."/>
        </authorList>
    </citation>
    <scope>NUCLEOTIDE SEQUENCE</scope>
    <source>
        <strain evidence="9">JCM 4637</strain>
    </source>
</reference>
<evidence type="ECO:0000256" key="1">
    <source>
        <dbReference type="ARBA" id="ARBA00005820"/>
    </source>
</evidence>
<dbReference type="InterPro" id="IPR027417">
    <property type="entry name" value="P-loop_NTPase"/>
</dbReference>
<dbReference type="PANTHER" id="PTHR35807:SF1">
    <property type="entry name" value="TRANSCRIPTIONAL REGULATOR REDD"/>
    <property type="match status" value="1"/>
</dbReference>
<dbReference type="CDD" id="cd15831">
    <property type="entry name" value="BTAD"/>
    <property type="match status" value="1"/>
</dbReference>